<evidence type="ECO:0000313" key="11">
    <source>
        <dbReference type="Proteomes" id="UP000199155"/>
    </source>
</evidence>
<evidence type="ECO:0000259" key="8">
    <source>
        <dbReference type="Pfam" id="PF02770"/>
    </source>
</evidence>
<gene>
    <name evidence="10" type="ORF">SAMN05421806_12021</name>
</gene>
<keyword evidence="4 6" id="KW-0274">FAD</keyword>
<evidence type="ECO:0000313" key="10">
    <source>
        <dbReference type="EMBL" id="SDL16087.1"/>
    </source>
</evidence>
<dbReference type="FunFam" id="2.40.110.10:FF:000002">
    <property type="entry name" value="Acyl-CoA dehydrogenase fadE12"/>
    <property type="match status" value="1"/>
</dbReference>
<reference evidence="10 11" key="1">
    <citation type="submission" date="2016-10" db="EMBL/GenBank/DDBJ databases">
        <authorList>
            <person name="de Groot N.N."/>
        </authorList>
    </citation>
    <scope>NUCLEOTIDE SEQUENCE [LARGE SCALE GENOMIC DNA]</scope>
    <source>
        <strain evidence="10 11">CGMCC 4.5727</strain>
    </source>
</reference>
<dbReference type="InterPro" id="IPR036250">
    <property type="entry name" value="AcylCo_DH-like_C"/>
</dbReference>
<dbReference type="SUPFAM" id="SSF56645">
    <property type="entry name" value="Acyl-CoA dehydrogenase NM domain-like"/>
    <property type="match status" value="1"/>
</dbReference>
<dbReference type="Gene3D" id="1.10.540.10">
    <property type="entry name" value="Acyl-CoA dehydrogenase/oxidase, N-terminal domain"/>
    <property type="match status" value="1"/>
</dbReference>
<dbReference type="GO" id="GO:0033539">
    <property type="term" value="P:fatty acid beta-oxidation using acyl-CoA dehydrogenase"/>
    <property type="evidence" value="ECO:0007669"/>
    <property type="project" value="TreeGrafter"/>
</dbReference>
<dbReference type="GO" id="GO:0005737">
    <property type="term" value="C:cytoplasm"/>
    <property type="evidence" value="ECO:0007669"/>
    <property type="project" value="TreeGrafter"/>
</dbReference>
<dbReference type="Gene3D" id="1.20.140.10">
    <property type="entry name" value="Butyryl-CoA Dehydrogenase, subunit A, domain 3"/>
    <property type="match status" value="1"/>
</dbReference>
<dbReference type="GO" id="GO:0050660">
    <property type="term" value="F:flavin adenine dinucleotide binding"/>
    <property type="evidence" value="ECO:0007669"/>
    <property type="project" value="InterPro"/>
</dbReference>
<dbReference type="PIRSF" id="PIRSF016578">
    <property type="entry name" value="HsaA"/>
    <property type="match status" value="1"/>
</dbReference>
<dbReference type="InterPro" id="IPR037069">
    <property type="entry name" value="AcylCoA_DH/ox_N_sf"/>
</dbReference>
<comment type="cofactor">
    <cofactor evidence="1 6">
        <name>FAD</name>
        <dbReference type="ChEBI" id="CHEBI:57692"/>
    </cofactor>
</comment>
<dbReference type="GO" id="GO:0003995">
    <property type="term" value="F:acyl-CoA dehydrogenase activity"/>
    <property type="evidence" value="ECO:0007669"/>
    <property type="project" value="TreeGrafter"/>
</dbReference>
<dbReference type="InterPro" id="IPR006091">
    <property type="entry name" value="Acyl-CoA_Oxase/DH_mid-dom"/>
</dbReference>
<feature type="domain" description="Acyl-CoA dehydrogenase/oxidase N-terminal" evidence="9">
    <location>
        <begin position="6"/>
        <end position="116"/>
    </location>
</feature>
<dbReference type="Pfam" id="PF00441">
    <property type="entry name" value="Acyl-CoA_dh_1"/>
    <property type="match status" value="1"/>
</dbReference>
<evidence type="ECO:0008006" key="12">
    <source>
        <dbReference type="Google" id="ProtNLM"/>
    </source>
</evidence>
<organism evidence="10 11">
    <name type="scientific">Streptomyces indicus</name>
    <dbReference type="NCBI Taxonomy" id="417292"/>
    <lineage>
        <taxon>Bacteria</taxon>
        <taxon>Bacillati</taxon>
        <taxon>Actinomycetota</taxon>
        <taxon>Actinomycetes</taxon>
        <taxon>Kitasatosporales</taxon>
        <taxon>Streptomycetaceae</taxon>
        <taxon>Streptomyces</taxon>
    </lineage>
</organism>
<dbReference type="Pfam" id="PF02770">
    <property type="entry name" value="Acyl-CoA_dh_M"/>
    <property type="match status" value="1"/>
</dbReference>
<evidence type="ECO:0000259" key="7">
    <source>
        <dbReference type="Pfam" id="PF00441"/>
    </source>
</evidence>
<dbReference type="Proteomes" id="UP000199155">
    <property type="component" value="Unassembled WGS sequence"/>
</dbReference>
<dbReference type="Gene3D" id="2.40.110.10">
    <property type="entry name" value="Butyryl-CoA Dehydrogenase, subunit A, domain 2"/>
    <property type="match status" value="1"/>
</dbReference>
<sequence>MTVLETQEHKDLRAAVAALGSRYGRDYLTRVVREGGHPEELWAEAGKLGYLGVNLPEEYGGGGGGITELSIVLEELGAVGSPLLMLVVSPAICGTVISRFGTEEQKRAWLPGLADGTRTMAFGITEPDAGSNSHRITTTARRDGEDWVLTGRKIFVSGVDIADATLIVGRTEDARTGKLKPCLFIVPRDAAGFQRNPVDMELQAAEKQFELVLDDVRLPADALVGDEDAGLLQLFAGLNPERIMTAAFAIGMGRFALARAVAYAKERSVWKEPIGAHQAIAHPLAQAHIALESARLMMQKAAHLYDRGDDVGAGEAANMAKYTAAEACVQAVDQSVHTLGGNGLTREYGLASLITASRVARIAPVSREMILNYVSHQTLGLPKSY</sequence>
<feature type="domain" description="Acyl-CoA oxidase/dehydrogenase middle" evidence="8">
    <location>
        <begin position="121"/>
        <end position="216"/>
    </location>
</feature>
<evidence type="ECO:0000256" key="6">
    <source>
        <dbReference type="RuleBase" id="RU362125"/>
    </source>
</evidence>
<evidence type="ECO:0000256" key="5">
    <source>
        <dbReference type="ARBA" id="ARBA00023002"/>
    </source>
</evidence>
<dbReference type="AlphaFoldDB" id="A0A1G9HSX8"/>
<dbReference type="STRING" id="417292.SAMN05421806_12021"/>
<dbReference type="OrthoDB" id="8876745at2"/>
<dbReference type="SUPFAM" id="SSF47203">
    <property type="entry name" value="Acyl-CoA dehydrogenase C-terminal domain-like"/>
    <property type="match status" value="1"/>
</dbReference>
<comment type="similarity">
    <text evidence="2 6">Belongs to the acyl-CoA dehydrogenase family.</text>
</comment>
<dbReference type="InterPro" id="IPR013786">
    <property type="entry name" value="AcylCoA_DH/ox_N"/>
</dbReference>
<dbReference type="InterPro" id="IPR050741">
    <property type="entry name" value="Acyl-CoA_dehydrogenase"/>
</dbReference>
<dbReference type="InterPro" id="IPR046373">
    <property type="entry name" value="Acyl-CoA_Oxase/DH_mid-dom_sf"/>
</dbReference>
<evidence type="ECO:0000259" key="9">
    <source>
        <dbReference type="Pfam" id="PF02771"/>
    </source>
</evidence>
<dbReference type="FunFam" id="1.20.140.10:FF:000012">
    <property type="entry name" value="Acyl-CoA dehydrogenase fadE12"/>
    <property type="match status" value="1"/>
</dbReference>
<dbReference type="PANTHER" id="PTHR48083">
    <property type="entry name" value="MEDIUM-CHAIN SPECIFIC ACYL-COA DEHYDROGENASE, MITOCHONDRIAL-RELATED"/>
    <property type="match status" value="1"/>
</dbReference>
<dbReference type="RefSeq" id="WP_093616750.1">
    <property type="nucleotide sequence ID" value="NZ_FNFF01000020.1"/>
</dbReference>
<keyword evidence="11" id="KW-1185">Reference proteome</keyword>
<dbReference type="EMBL" id="FNFF01000020">
    <property type="protein sequence ID" value="SDL16087.1"/>
    <property type="molecule type" value="Genomic_DNA"/>
</dbReference>
<evidence type="ECO:0000256" key="4">
    <source>
        <dbReference type="ARBA" id="ARBA00022827"/>
    </source>
</evidence>
<protein>
    <recommendedName>
        <fullName evidence="12">Acyl-CoA dehydrogenase</fullName>
    </recommendedName>
</protein>
<keyword evidence="3 6" id="KW-0285">Flavoprotein</keyword>
<accession>A0A1G9HSX8</accession>
<proteinExistence type="inferred from homology"/>
<dbReference type="InterPro" id="IPR009075">
    <property type="entry name" value="AcylCo_DH/oxidase_C"/>
</dbReference>
<dbReference type="PANTHER" id="PTHR48083:SF1">
    <property type="entry name" value="DEHYDROGENASE, PUTATIVE (AFU_ORTHOLOGUE AFUA_7G06510)-RELATED"/>
    <property type="match status" value="1"/>
</dbReference>
<evidence type="ECO:0000256" key="1">
    <source>
        <dbReference type="ARBA" id="ARBA00001974"/>
    </source>
</evidence>
<keyword evidence="5 6" id="KW-0560">Oxidoreductase</keyword>
<dbReference type="InterPro" id="IPR009100">
    <property type="entry name" value="AcylCoA_DH/oxidase_NM_dom_sf"/>
</dbReference>
<name>A0A1G9HSX8_9ACTN</name>
<dbReference type="CDD" id="cd00567">
    <property type="entry name" value="ACAD"/>
    <property type="match status" value="1"/>
</dbReference>
<evidence type="ECO:0000256" key="2">
    <source>
        <dbReference type="ARBA" id="ARBA00009347"/>
    </source>
</evidence>
<feature type="domain" description="Acyl-CoA dehydrogenase/oxidase C-terminal" evidence="7">
    <location>
        <begin position="230"/>
        <end position="372"/>
    </location>
</feature>
<evidence type="ECO:0000256" key="3">
    <source>
        <dbReference type="ARBA" id="ARBA00022630"/>
    </source>
</evidence>
<dbReference type="Pfam" id="PF02771">
    <property type="entry name" value="Acyl-CoA_dh_N"/>
    <property type="match status" value="1"/>
</dbReference>